<sequence>MTGAPANATVLNTTVLSNFAQVDHIELIVDLPRLVTVPAVQMELTEGVETHRYLEHAVTALEENIPVVEPSAEAHQIEQSLLETLDPGEAQELAVADDVAGTVITDDGDARPTANQRGIELTGSIGLLVRSVEADRITATTADTYLKRWIDEAGFHSPARDLDGFLDE</sequence>
<proteinExistence type="predicted"/>
<dbReference type="InterPro" id="IPR021799">
    <property type="entry name" value="PIN-like_prokaryotic"/>
</dbReference>
<dbReference type="EMBL" id="RBWW01000003">
    <property type="protein sequence ID" value="RKS75985.1"/>
    <property type="molecule type" value="Genomic_DNA"/>
</dbReference>
<evidence type="ECO:0000313" key="1">
    <source>
        <dbReference type="EMBL" id="RKS75985.1"/>
    </source>
</evidence>
<dbReference type="PANTHER" id="PTHR39550">
    <property type="entry name" value="SLL0658 PROTEIN"/>
    <property type="match status" value="1"/>
</dbReference>
<dbReference type="AlphaFoldDB" id="A0A495QR59"/>
<comment type="caution">
    <text evidence="1">The sequence shown here is derived from an EMBL/GenBank/DDBJ whole genome shotgun (WGS) entry which is preliminary data.</text>
</comment>
<dbReference type="Pfam" id="PF11848">
    <property type="entry name" value="DUF3368"/>
    <property type="match status" value="1"/>
</dbReference>
<name>A0A495QR59_9EURY</name>
<reference evidence="1 2" key="1">
    <citation type="submission" date="2018-10" db="EMBL/GenBank/DDBJ databases">
        <title>Genomic Encyclopedia of Archaeal and Bacterial Type Strains, Phase II (KMG-II): from individual species to whole genera.</title>
        <authorList>
            <person name="Goeker M."/>
        </authorList>
    </citation>
    <scope>NUCLEOTIDE SEQUENCE [LARGE SCALE GENOMIC DNA]</scope>
    <source>
        <strain evidence="1 2">DSM 11927</strain>
    </source>
</reference>
<evidence type="ECO:0000313" key="2">
    <source>
        <dbReference type="Proteomes" id="UP000268233"/>
    </source>
</evidence>
<dbReference type="PANTHER" id="PTHR39550:SF1">
    <property type="entry name" value="SLL0658 PROTEIN"/>
    <property type="match status" value="1"/>
</dbReference>
<keyword evidence="2" id="KW-1185">Reference proteome</keyword>
<protein>
    <submittedName>
        <fullName evidence="1">Putative nucleic acid-binding protein</fullName>
    </submittedName>
</protein>
<organism evidence="1 2">
    <name type="scientific">Haloarcula quadrata</name>
    <dbReference type="NCBI Taxonomy" id="182779"/>
    <lineage>
        <taxon>Archaea</taxon>
        <taxon>Methanobacteriati</taxon>
        <taxon>Methanobacteriota</taxon>
        <taxon>Stenosarchaea group</taxon>
        <taxon>Halobacteria</taxon>
        <taxon>Halobacteriales</taxon>
        <taxon>Haloarculaceae</taxon>
        <taxon>Haloarcula</taxon>
    </lineage>
</organism>
<gene>
    <name evidence="1" type="ORF">BDK61_4611</name>
</gene>
<accession>A0A495QR59</accession>
<dbReference type="RefSeq" id="WP_121304730.1">
    <property type="nucleotide sequence ID" value="NZ_RBWW01000003.1"/>
</dbReference>
<dbReference type="Proteomes" id="UP000268233">
    <property type="component" value="Unassembled WGS sequence"/>
</dbReference>